<reference evidence="3" key="3">
    <citation type="submission" date="2022-06" db="UniProtKB">
        <authorList>
            <consortium name="EnsemblMetazoa"/>
        </authorList>
    </citation>
    <scope>IDENTIFICATION</scope>
</reference>
<reference evidence="4" key="1">
    <citation type="journal article" date="2020" name="PLoS Negl. Trop. Dis.">
        <title>High-quality nuclear genome for Sarcoptes scabiei-A critical resource for a neglected parasite.</title>
        <authorList>
            <person name="Korhonen P.K."/>
            <person name="Gasser R.B."/>
            <person name="Ma G."/>
            <person name="Wang T."/>
            <person name="Stroehlein A.J."/>
            <person name="Young N.D."/>
            <person name="Ang C.S."/>
            <person name="Fernando D.D."/>
            <person name="Lu H.C."/>
            <person name="Taylor S."/>
            <person name="Reynolds S.L."/>
            <person name="Mofiz E."/>
            <person name="Najaraj S.H."/>
            <person name="Gowda H."/>
            <person name="Madugundu A."/>
            <person name="Renuse S."/>
            <person name="Holt D."/>
            <person name="Pandey A."/>
            <person name="Papenfuss A.T."/>
            <person name="Fischer K."/>
        </authorList>
    </citation>
    <scope>NUCLEOTIDE SEQUENCE [LARGE SCALE GENOMIC DNA]</scope>
</reference>
<evidence type="ECO:0000313" key="4">
    <source>
        <dbReference type="Proteomes" id="UP000070412"/>
    </source>
</evidence>
<dbReference type="EnsemblMetazoa" id="SSS_1623s_mrna">
    <property type="protein sequence ID" value="KAF7496269.1"/>
    <property type="gene ID" value="SSS_1623"/>
</dbReference>
<protein>
    <submittedName>
        <fullName evidence="2 3">Uncharacterized protein</fullName>
    </submittedName>
</protein>
<sequence>MKINSFNPRSESMSADEKYSASKSSSSSYSPQSKRNLSKSIIKYQYSRDNSDVSIDGSALKEIKTDRWECLPSATSRNSLLQQSPKRSLSKKPGWRCIHIQPKSCHSSCGELSMRSKDSSTVFESDSNSSSYTRSVKPYIRSHPPSQIQHKPVGTVALIKIDPQVFVEGEQKSKVFNELSFLEPLFSISSDEQMISPKKYHRKIHNKSIDLIKSSNCPFDPITGAMKSSIKNLALLLRTDQESDDKNSTEIYHNRNSSETRNKKN</sequence>
<feature type="compositionally biased region" description="Polar residues" evidence="1">
    <location>
        <begin position="1"/>
        <end position="13"/>
    </location>
</feature>
<evidence type="ECO:0000313" key="3">
    <source>
        <dbReference type="EnsemblMetazoa" id="KAF7496269.1"/>
    </source>
</evidence>
<reference evidence="2" key="2">
    <citation type="submission" date="2020-01" db="EMBL/GenBank/DDBJ databases">
        <authorList>
            <person name="Korhonen P.K.K."/>
            <person name="Guangxu M.G."/>
            <person name="Wang T.W."/>
            <person name="Stroehlein A.J.S."/>
            <person name="Young N.D."/>
            <person name="Ang C.-S.A."/>
            <person name="Fernando D.W.F."/>
            <person name="Lu H.L."/>
            <person name="Taylor S.T."/>
            <person name="Ehtesham M.E.M."/>
            <person name="Najaraj S.H.N."/>
            <person name="Harsha G.H.G."/>
            <person name="Madugundu A.M."/>
            <person name="Renuse S.R."/>
            <person name="Holt D.H."/>
            <person name="Pandey A.P."/>
            <person name="Papenfuss A.P."/>
            <person name="Gasser R.B.G."/>
            <person name="Fischer K.F."/>
        </authorList>
    </citation>
    <scope>NUCLEOTIDE SEQUENCE</scope>
    <source>
        <strain evidence="2">SSS_KF_BRIS2020</strain>
    </source>
</reference>
<gene>
    <name evidence="2" type="ORF">SSS_1623</name>
</gene>
<evidence type="ECO:0000313" key="2">
    <source>
        <dbReference type="EMBL" id="KAF7496269.1"/>
    </source>
</evidence>
<feature type="region of interest" description="Disordered" evidence="1">
    <location>
        <begin position="241"/>
        <end position="265"/>
    </location>
</feature>
<dbReference type="AlphaFoldDB" id="A0A834RFG7"/>
<proteinExistence type="predicted"/>
<keyword evidence="4" id="KW-1185">Reference proteome</keyword>
<name>A0A834RFG7_SARSC</name>
<organism evidence="2">
    <name type="scientific">Sarcoptes scabiei</name>
    <name type="common">Itch mite</name>
    <name type="synonym">Acarus scabiei</name>
    <dbReference type="NCBI Taxonomy" id="52283"/>
    <lineage>
        <taxon>Eukaryota</taxon>
        <taxon>Metazoa</taxon>
        <taxon>Ecdysozoa</taxon>
        <taxon>Arthropoda</taxon>
        <taxon>Chelicerata</taxon>
        <taxon>Arachnida</taxon>
        <taxon>Acari</taxon>
        <taxon>Acariformes</taxon>
        <taxon>Sarcoptiformes</taxon>
        <taxon>Astigmata</taxon>
        <taxon>Psoroptidia</taxon>
        <taxon>Sarcoptoidea</taxon>
        <taxon>Sarcoptidae</taxon>
        <taxon>Sarcoptinae</taxon>
        <taxon>Sarcoptes</taxon>
    </lineage>
</organism>
<accession>A0A834RFG7</accession>
<evidence type="ECO:0000256" key="1">
    <source>
        <dbReference type="SAM" id="MobiDB-lite"/>
    </source>
</evidence>
<feature type="compositionally biased region" description="Low complexity" evidence="1">
    <location>
        <begin position="21"/>
        <end position="30"/>
    </location>
</feature>
<dbReference type="Proteomes" id="UP000070412">
    <property type="component" value="Unassembled WGS sequence"/>
</dbReference>
<feature type="region of interest" description="Disordered" evidence="1">
    <location>
        <begin position="1"/>
        <end position="35"/>
    </location>
</feature>
<dbReference type="EMBL" id="WVUK01000012">
    <property type="protein sequence ID" value="KAF7496269.1"/>
    <property type="molecule type" value="Genomic_DNA"/>
</dbReference>